<dbReference type="EMBL" id="DRYU01000037">
    <property type="protein sequence ID" value="HHP92334.1"/>
    <property type="molecule type" value="Genomic_DNA"/>
</dbReference>
<name>A0A7J3YUV7_9CREN</name>
<accession>A0A7J3YUV7</accession>
<dbReference type="InterPro" id="IPR050194">
    <property type="entry name" value="Glycosyltransferase_grp1"/>
</dbReference>
<gene>
    <name evidence="2" type="ORF">ENM70_01725</name>
</gene>
<proteinExistence type="predicted"/>
<evidence type="ECO:0000259" key="1">
    <source>
        <dbReference type="Pfam" id="PF13439"/>
    </source>
</evidence>
<dbReference type="Gene3D" id="3.40.50.2000">
    <property type="entry name" value="Glycogen Phosphorylase B"/>
    <property type="match status" value="1"/>
</dbReference>
<sequence length="307" mass="35015">MSMKLVFVSPSYYPSVGGVEYVVKSVAERLARIDHEVIVIAGDARAENHREEEVNGVKVVRWPIWSPGQAYHFPRRRSELERFLRELTRGYDVVHVHSVHSVFSVYSLSVVGDGSARVVVTPHYHGGGHTALRRLLWSVWRRVVAKALSKADIVHAVSTREASLIAKHYPHVKGEIVVIPNGVGEDVYSYRWCGQNSDYMLYAEGAELDVLTNNNDWLTYVKALVLELHPNVYGLDGLKRITKSLWKAGFHVKIVRKDIDTRIALRRWIETISPSPIWLTLMLWKVIVSLMLKRYAISYCIAIKSKM</sequence>
<dbReference type="InterPro" id="IPR028098">
    <property type="entry name" value="Glyco_trans_4-like_N"/>
</dbReference>
<comment type="caution">
    <text evidence="2">The sequence shown here is derived from an EMBL/GenBank/DDBJ whole genome shotgun (WGS) entry which is preliminary data.</text>
</comment>
<dbReference type="GO" id="GO:0016757">
    <property type="term" value="F:glycosyltransferase activity"/>
    <property type="evidence" value="ECO:0007669"/>
    <property type="project" value="TreeGrafter"/>
</dbReference>
<dbReference type="AlphaFoldDB" id="A0A7J3YUV7"/>
<reference evidence="2" key="1">
    <citation type="journal article" date="2020" name="mSystems">
        <title>Genome- and Community-Level Interaction Insights into Carbon Utilization and Element Cycling Functions of Hydrothermarchaeota in Hydrothermal Sediment.</title>
        <authorList>
            <person name="Zhou Z."/>
            <person name="Liu Y."/>
            <person name="Xu W."/>
            <person name="Pan J."/>
            <person name="Luo Z.H."/>
            <person name="Li M."/>
        </authorList>
    </citation>
    <scope>NUCLEOTIDE SEQUENCE [LARGE SCALE GENOMIC DNA]</scope>
    <source>
        <strain evidence="2">SpSt-1109</strain>
    </source>
</reference>
<dbReference type="Pfam" id="PF13439">
    <property type="entry name" value="Glyco_transf_4"/>
    <property type="match status" value="1"/>
</dbReference>
<evidence type="ECO:0000313" key="2">
    <source>
        <dbReference type="EMBL" id="HHP92334.1"/>
    </source>
</evidence>
<dbReference type="SUPFAM" id="SSF53756">
    <property type="entry name" value="UDP-Glycosyltransferase/glycogen phosphorylase"/>
    <property type="match status" value="1"/>
</dbReference>
<dbReference type="PANTHER" id="PTHR45947">
    <property type="entry name" value="SULFOQUINOVOSYL TRANSFERASE SQD2"/>
    <property type="match status" value="1"/>
</dbReference>
<organism evidence="2">
    <name type="scientific">Ignisphaera aggregans</name>
    <dbReference type="NCBI Taxonomy" id="334771"/>
    <lineage>
        <taxon>Archaea</taxon>
        <taxon>Thermoproteota</taxon>
        <taxon>Thermoprotei</taxon>
        <taxon>Desulfurococcales</taxon>
        <taxon>Desulfurococcaceae</taxon>
        <taxon>Ignisphaera</taxon>
    </lineage>
</organism>
<feature type="domain" description="Glycosyltransferase subfamily 4-like N-terminal" evidence="1">
    <location>
        <begin position="16"/>
        <end position="183"/>
    </location>
</feature>
<protein>
    <recommendedName>
        <fullName evidence="1">Glycosyltransferase subfamily 4-like N-terminal domain-containing protein</fullName>
    </recommendedName>
</protein>
<dbReference type="PANTHER" id="PTHR45947:SF3">
    <property type="entry name" value="SULFOQUINOVOSYL TRANSFERASE SQD2"/>
    <property type="match status" value="1"/>
</dbReference>